<protein>
    <submittedName>
        <fullName evidence="1">Uncharacterized protein</fullName>
    </submittedName>
</protein>
<proteinExistence type="predicted"/>
<gene>
    <name evidence="1" type="ORF">RGQ13_13915</name>
</gene>
<evidence type="ECO:0000313" key="1">
    <source>
        <dbReference type="EMBL" id="WNC71213.1"/>
    </source>
</evidence>
<organism evidence="1 2">
    <name type="scientific">Thalassotalea psychrophila</name>
    <dbReference type="NCBI Taxonomy" id="3065647"/>
    <lineage>
        <taxon>Bacteria</taxon>
        <taxon>Pseudomonadati</taxon>
        <taxon>Pseudomonadota</taxon>
        <taxon>Gammaproteobacteria</taxon>
        <taxon>Alteromonadales</taxon>
        <taxon>Colwelliaceae</taxon>
        <taxon>Thalassotalea</taxon>
    </lineage>
</organism>
<dbReference type="RefSeq" id="WP_348390348.1">
    <property type="nucleotide sequence ID" value="NZ_CP134145.1"/>
</dbReference>
<evidence type="ECO:0000313" key="2">
    <source>
        <dbReference type="Proteomes" id="UP001258994"/>
    </source>
</evidence>
<reference evidence="2" key="1">
    <citation type="submission" date="2023-09" db="EMBL/GenBank/DDBJ databases">
        <authorList>
            <person name="Li S."/>
            <person name="Li X."/>
            <person name="Zhang C."/>
            <person name="Zhao Z."/>
        </authorList>
    </citation>
    <scope>NUCLEOTIDE SEQUENCE [LARGE SCALE GENOMIC DNA]</scope>
    <source>
        <strain evidence="2">SQ149</strain>
    </source>
</reference>
<dbReference type="InterPro" id="IPR006311">
    <property type="entry name" value="TAT_signal"/>
</dbReference>
<keyword evidence="2" id="KW-1185">Reference proteome</keyword>
<accession>A0ABY9TQW8</accession>
<sequence>MNNKKNVETDENVDECEQTRRSFLKKYGKLAVVTPVALTTLMSPKTSHAVNSDALAKFCATRPTHHRCRSGF</sequence>
<dbReference type="PROSITE" id="PS51318">
    <property type="entry name" value="TAT"/>
    <property type="match status" value="1"/>
</dbReference>
<name>A0ABY9TQW8_9GAMM</name>
<dbReference type="EMBL" id="CP134145">
    <property type="protein sequence ID" value="WNC71213.1"/>
    <property type="molecule type" value="Genomic_DNA"/>
</dbReference>
<dbReference type="Proteomes" id="UP001258994">
    <property type="component" value="Chromosome"/>
</dbReference>